<accession>A0A8H7RVM2</accession>
<reference evidence="2 3" key="1">
    <citation type="submission" date="2020-12" db="EMBL/GenBank/DDBJ databases">
        <title>Metabolic potential, ecology and presence of endohyphal bacteria is reflected in genomic diversity of Mucoromycotina.</title>
        <authorList>
            <person name="Muszewska A."/>
            <person name="Okrasinska A."/>
            <person name="Steczkiewicz K."/>
            <person name="Drgas O."/>
            <person name="Orlowska M."/>
            <person name="Perlinska-Lenart U."/>
            <person name="Aleksandrzak-Piekarczyk T."/>
            <person name="Szatraj K."/>
            <person name="Zielenkiewicz U."/>
            <person name="Pilsyk S."/>
            <person name="Malc E."/>
            <person name="Mieczkowski P."/>
            <person name="Kruszewska J.S."/>
            <person name="Biernat P."/>
            <person name="Pawlowska J."/>
        </authorList>
    </citation>
    <scope>NUCLEOTIDE SEQUENCE [LARGE SCALE GENOMIC DNA]</scope>
    <source>
        <strain evidence="2 3">CBS 142.35</strain>
    </source>
</reference>
<keyword evidence="1" id="KW-0472">Membrane</keyword>
<name>A0A8H7RVM2_9FUNG</name>
<protein>
    <submittedName>
        <fullName evidence="2">Uncharacterized protein</fullName>
    </submittedName>
</protein>
<keyword evidence="3" id="KW-1185">Reference proteome</keyword>
<keyword evidence="1" id="KW-1133">Transmembrane helix</keyword>
<comment type="caution">
    <text evidence="2">The sequence shown here is derived from an EMBL/GenBank/DDBJ whole genome shotgun (WGS) entry which is preliminary data.</text>
</comment>
<sequence>MDPLSWRAPHIKNQFVHTKHQALRKCCGCIHLRVGATLSCLVWIGLSLYFSILSFQEYSPFFSYMDSGPLYVFAVASLVLVIVGFVGLFVLFRNRWEYIRLFSRLLWTALLFFLIDGLANACYFITQRESFMTWCIKMTGENLAGQVAQKNRTLVEEFDYIGYDYYNCQRLYEDESKFGLISIFLMIVLY</sequence>
<keyword evidence="1" id="KW-0812">Transmembrane</keyword>
<evidence type="ECO:0000313" key="2">
    <source>
        <dbReference type="EMBL" id="KAG2217500.1"/>
    </source>
</evidence>
<feature type="transmembrane region" description="Helical" evidence="1">
    <location>
        <begin position="30"/>
        <end position="50"/>
    </location>
</feature>
<dbReference type="OrthoDB" id="2385978at2759"/>
<dbReference type="EMBL" id="JAEPRB010000294">
    <property type="protein sequence ID" value="KAG2217500.1"/>
    <property type="molecule type" value="Genomic_DNA"/>
</dbReference>
<evidence type="ECO:0000313" key="3">
    <source>
        <dbReference type="Proteomes" id="UP000646827"/>
    </source>
</evidence>
<gene>
    <name evidence="2" type="ORF">INT45_012618</name>
</gene>
<proteinExistence type="predicted"/>
<organism evidence="2 3">
    <name type="scientific">Circinella minor</name>
    <dbReference type="NCBI Taxonomy" id="1195481"/>
    <lineage>
        <taxon>Eukaryota</taxon>
        <taxon>Fungi</taxon>
        <taxon>Fungi incertae sedis</taxon>
        <taxon>Mucoromycota</taxon>
        <taxon>Mucoromycotina</taxon>
        <taxon>Mucoromycetes</taxon>
        <taxon>Mucorales</taxon>
        <taxon>Lichtheimiaceae</taxon>
        <taxon>Circinella</taxon>
    </lineage>
</organism>
<dbReference type="Proteomes" id="UP000646827">
    <property type="component" value="Unassembled WGS sequence"/>
</dbReference>
<evidence type="ECO:0000256" key="1">
    <source>
        <dbReference type="SAM" id="Phobius"/>
    </source>
</evidence>
<feature type="transmembrane region" description="Helical" evidence="1">
    <location>
        <begin position="104"/>
        <end position="126"/>
    </location>
</feature>
<dbReference type="AlphaFoldDB" id="A0A8H7RVM2"/>
<feature type="transmembrane region" description="Helical" evidence="1">
    <location>
        <begin position="70"/>
        <end position="92"/>
    </location>
</feature>